<dbReference type="RefSeq" id="WP_302713751.1">
    <property type="nucleotide sequence ID" value="NZ_JAULRT010000060.1"/>
</dbReference>
<dbReference type="Proteomes" id="UP001168380">
    <property type="component" value="Unassembled WGS sequence"/>
</dbReference>
<protein>
    <submittedName>
        <fullName evidence="3">DUF1206 domain-containing protein</fullName>
    </submittedName>
</protein>
<feature type="transmembrane region" description="Helical" evidence="1">
    <location>
        <begin position="140"/>
        <end position="161"/>
    </location>
</feature>
<feature type="transmembrane region" description="Helical" evidence="1">
    <location>
        <begin position="59"/>
        <end position="77"/>
    </location>
</feature>
<sequence>MLNSGRAIGGWARAGYAARGLVYLLVGGLALLTLFGVGGRTTDSRGALQTLADEPFGSVTLTIVAISLVGYALWRSIQAFADADQHGSDMKGIGIRASLFISAIIHVALAVFVAKLLLGSGSDEGQGSQGMAQWVMQQPFGQSLLAVTGALIMVAGVAHTIKGWREQFAKHLNMRDSLKTKLYPVCRFGLISRGVVLAIIGSFFIWAALQADASEAQGVAGVMEFLRQQVFGQVLLGAMALGLMAFGCYSLILSRYRRLGIRGA</sequence>
<name>A0ABT8TGA3_9GAMM</name>
<keyword evidence="1" id="KW-1133">Transmembrane helix</keyword>
<comment type="caution">
    <text evidence="3">The sequence shown here is derived from an EMBL/GenBank/DDBJ whole genome shotgun (WGS) entry which is preliminary data.</text>
</comment>
<gene>
    <name evidence="3" type="ORF">QWI16_12840</name>
</gene>
<feature type="domain" description="DUF1206" evidence="2">
    <location>
        <begin position="98"/>
        <end position="165"/>
    </location>
</feature>
<evidence type="ECO:0000313" key="3">
    <source>
        <dbReference type="EMBL" id="MDO3383058.1"/>
    </source>
</evidence>
<dbReference type="EMBL" id="JAULRT010000060">
    <property type="protein sequence ID" value="MDO3383058.1"/>
    <property type="molecule type" value="Genomic_DNA"/>
</dbReference>
<keyword evidence="4" id="KW-1185">Reference proteome</keyword>
<evidence type="ECO:0000313" key="4">
    <source>
        <dbReference type="Proteomes" id="UP001168380"/>
    </source>
</evidence>
<accession>A0ABT8TGA3</accession>
<feature type="domain" description="DUF1206" evidence="2">
    <location>
        <begin position="14"/>
        <end position="81"/>
    </location>
</feature>
<evidence type="ECO:0000259" key="2">
    <source>
        <dbReference type="Pfam" id="PF06724"/>
    </source>
</evidence>
<dbReference type="Pfam" id="PF06724">
    <property type="entry name" value="DUF1206"/>
    <property type="match status" value="3"/>
</dbReference>
<keyword evidence="1" id="KW-0472">Membrane</keyword>
<evidence type="ECO:0000256" key="1">
    <source>
        <dbReference type="SAM" id="Phobius"/>
    </source>
</evidence>
<feature type="transmembrane region" description="Helical" evidence="1">
    <location>
        <begin position="98"/>
        <end position="120"/>
    </location>
</feature>
<reference evidence="3" key="1">
    <citation type="submission" date="2023-07" db="EMBL/GenBank/DDBJ databases">
        <title>Gilvimarinus algae sp. nov., isolated from the surface of Kelp.</title>
        <authorList>
            <person name="Sun Y.Y."/>
            <person name="Gong Y."/>
            <person name="Du Z.J."/>
        </authorList>
    </citation>
    <scope>NUCLEOTIDE SEQUENCE</scope>
    <source>
        <strain evidence="3">SDUM040014</strain>
    </source>
</reference>
<dbReference type="InterPro" id="IPR009597">
    <property type="entry name" value="DUF1206"/>
</dbReference>
<feature type="transmembrane region" description="Helical" evidence="1">
    <location>
        <begin position="21"/>
        <end position="39"/>
    </location>
</feature>
<feature type="transmembrane region" description="Helical" evidence="1">
    <location>
        <begin position="229"/>
        <end position="252"/>
    </location>
</feature>
<feature type="transmembrane region" description="Helical" evidence="1">
    <location>
        <begin position="182"/>
        <end position="209"/>
    </location>
</feature>
<feature type="domain" description="DUF1206" evidence="2">
    <location>
        <begin position="188"/>
        <end position="257"/>
    </location>
</feature>
<organism evidence="3 4">
    <name type="scientific">Gilvimarinus algae</name>
    <dbReference type="NCBI Taxonomy" id="3058037"/>
    <lineage>
        <taxon>Bacteria</taxon>
        <taxon>Pseudomonadati</taxon>
        <taxon>Pseudomonadota</taxon>
        <taxon>Gammaproteobacteria</taxon>
        <taxon>Cellvibrionales</taxon>
        <taxon>Cellvibrionaceae</taxon>
        <taxon>Gilvimarinus</taxon>
    </lineage>
</organism>
<keyword evidence="1" id="KW-0812">Transmembrane</keyword>
<proteinExistence type="predicted"/>